<keyword evidence="1" id="KW-0732">Signal</keyword>
<protein>
    <submittedName>
        <fullName evidence="2">DUF2155 domain-containing protein</fullName>
    </submittedName>
</protein>
<reference evidence="3" key="1">
    <citation type="journal article" date="2019" name="Int. J. Syst. Evol. Microbiol.">
        <title>The Global Catalogue of Microorganisms (GCM) 10K type strain sequencing project: providing services to taxonomists for standard genome sequencing and annotation.</title>
        <authorList>
            <consortium name="The Broad Institute Genomics Platform"/>
            <consortium name="The Broad Institute Genome Sequencing Center for Infectious Disease"/>
            <person name="Wu L."/>
            <person name="Ma J."/>
        </authorList>
    </citation>
    <scope>NUCLEOTIDE SEQUENCE [LARGE SCALE GENOMIC DNA]</scope>
    <source>
        <strain evidence="3">KACC 11588</strain>
    </source>
</reference>
<proteinExistence type="predicted"/>
<evidence type="ECO:0000256" key="1">
    <source>
        <dbReference type="SAM" id="SignalP"/>
    </source>
</evidence>
<dbReference type="InterPro" id="IPR019225">
    <property type="entry name" value="DUF2155"/>
</dbReference>
<feature type="signal peptide" evidence="1">
    <location>
        <begin position="1"/>
        <end position="18"/>
    </location>
</feature>
<name>A0ABW0S606_9RHOB</name>
<accession>A0ABW0S606</accession>
<dbReference type="EMBL" id="JBHSNA010000001">
    <property type="protein sequence ID" value="MFC5564887.1"/>
    <property type="molecule type" value="Genomic_DNA"/>
</dbReference>
<feature type="chain" id="PRO_5045102939" evidence="1">
    <location>
        <begin position="19"/>
        <end position="134"/>
    </location>
</feature>
<dbReference type="Pfam" id="PF09923">
    <property type="entry name" value="DUF2155"/>
    <property type="match status" value="1"/>
</dbReference>
<sequence>MRRALLLSLLAAPLAAGAQTTLTLDPAARPSAGTEAVSAPGAVLRVLDKINGTTSDLELRDGETGEIGRIRVTLSECRYPADNPSGDAYALVGVRALPDDAPVFEGWLLASSPALSAVDHPRYDVWVLRCLGTS</sequence>
<keyword evidence="3" id="KW-1185">Reference proteome</keyword>
<dbReference type="Proteomes" id="UP001596056">
    <property type="component" value="Unassembled WGS sequence"/>
</dbReference>
<comment type="caution">
    <text evidence="2">The sequence shown here is derived from an EMBL/GenBank/DDBJ whole genome shotgun (WGS) entry which is preliminary data.</text>
</comment>
<organism evidence="2 3">
    <name type="scientific">Rubellimicrobium aerolatum</name>
    <dbReference type="NCBI Taxonomy" id="490979"/>
    <lineage>
        <taxon>Bacteria</taxon>
        <taxon>Pseudomonadati</taxon>
        <taxon>Pseudomonadota</taxon>
        <taxon>Alphaproteobacteria</taxon>
        <taxon>Rhodobacterales</taxon>
        <taxon>Roseobacteraceae</taxon>
        <taxon>Rubellimicrobium</taxon>
    </lineage>
</organism>
<gene>
    <name evidence="2" type="ORF">ACFPOC_00430</name>
</gene>
<evidence type="ECO:0000313" key="3">
    <source>
        <dbReference type="Proteomes" id="UP001596056"/>
    </source>
</evidence>
<dbReference type="RefSeq" id="WP_209837287.1">
    <property type="nucleotide sequence ID" value="NZ_JAGGJP010000001.1"/>
</dbReference>
<evidence type="ECO:0000313" key="2">
    <source>
        <dbReference type="EMBL" id="MFC5564887.1"/>
    </source>
</evidence>